<dbReference type="AlphaFoldDB" id="A0AAW1PY63"/>
<evidence type="ECO:0000256" key="3">
    <source>
        <dbReference type="ARBA" id="ARBA00008061"/>
    </source>
</evidence>
<dbReference type="EMBL" id="JALJOR010000007">
    <property type="protein sequence ID" value="KAK9814755.1"/>
    <property type="molecule type" value="Genomic_DNA"/>
</dbReference>
<gene>
    <name evidence="12" type="ORF">WJX72_010993</name>
</gene>
<dbReference type="Proteomes" id="UP001489004">
    <property type="component" value="Unassembled WGS sequence"/>
</dbReference>
<evidence type="ECO:0000256" key="6">
    <source>
        <dbReference type="ARBA" id="ARBA00023277"/>
    </source>
</evidence>
<comment type="similarity">
    <text evidence="3 8">Belongs to the glycosyl hydrolase 13 family.</text>
</comment>
<feature type="region of interest" description="Disordered" evidence="10">
    <location>
        <begin position="1"/>
        <end position="35"/>
    </location>
</feature>
<feature type="region of interest" description="Disordered" evidence="10">
    <location>
        <begin position="114"/>
        <end position="153"/>
    </location>
</feature>
<evidence type="ECO:0000256" key="7">
    <source>
        <dbReference type="ARBA" id="ARBA00023295"/>
    </source>
</evidence>
<accession>A0AAW1PY63</accession>
<evidence type="ECO:0000313" key="13">
    <source>
        <dbReference type="Proteomes" id="UP001489004"/>
    </source>
</evidence>
<evidence type="ECO:0000259" key="11">
    <source>
        <dbReference type="SMART" id="SM00642"/>
    </source>
</evidence>
<evidence type="ECO:0000256" key="4">
    <source>
        <dbReference type="ARBA" id="ARBA00012595"/>
    </source>
</evidence>
<feature type="domain" description="Glycosyl hydrolase family 13 catalytic" evidence="11">
    <location>
        <begin position="23"/>
        <end position="381"/>
    </location>
</feature>
<feature type="compositionally biased region" description="Basic and acidic residues" evidence="10">
    <location>
        <begin position="130"/>
        <end position="144"/>
    </location>
</feature>
<comment type="catalytic activity">
    <reaction evidence="1 9">
        <text>Endohydrolysis of (1-&gt;4)-alpha-D-glucosidic linkages in polysaccharides containing three or more (1-&gt;4)-alpha-linked D-glucose units.</text>
        <dbReference type="EC" id="3.2.1.1"/>
    </reaction>
</comment>
<dbReference type="InterPro" id="IPR006046">
    <property type="entry name" value="Alpha_amylase"/>
</dbReference>
<dbReference type="InterPro" id="IPR017853">
    <property type="entry name" value="GH"/>
</dbReference>
<evidence type="ECO:0000256" key="5">
    <source>
        <dbReference type="ARBA" id="ARBA00022801"/>
    </source>
</evidence>
<dbReference type="Pfam" id="PF00128">
    <property type="entry name" value="Alpha-amylase"/>
    <property type="match status" value="1"/>
</dbReference>
<evidence type="ECO:0000256" key="9">
    <source>
        <dbReference type="RuleBase" id="RU361134"/>
    </source>
</evidence>
<evidence type="ECO:0000256" key="8">
    <source>
        <dbReference type="RuleBase" id="RU003615"/>
    </source>
</evidence>
<dbReference type="GO" id="GO:0005975">
    <property type="term" value="P:carbohydrate metabolic process"/>
    <property type="evidence" value="ECO:0007669"/>
    <property type="project" value="InterPro"/>
</dbReference>
<keyword evidence="6 9" id="KW-0119">Carbohydrate metabolism</keyword>
<reference evidence="12 13" key="1">
    <citation type="journal article" date="2024" name="Nat. Commun.">
        <title>Phylogenomics reveals the evolutionary origins of lichenization in chlorophyte algae.</title>
        <authorList>
            <person name="Puginier C."/>
            <person name="Libourel C."/>
            <person name="Otte J."/>
            <person name="Skaloud P."/>
            <person name="Haon M."/>
            <person name="Grisel S."/>
            <person name="Petersen M."/>
            <person name="Berrin J.G."/>
            <person name="Delaux P.M."/>
            <person name="Dal Grande F."/>
            <person name="Keller J."/>
        </authorList>
    </citation>
    <scope>NUCLEOTIDE SEQUENCE [LARGE SCALE GENOMIC DNA]</scope>
    <source>
        <strain evidence="12 13">SAG 2043</strain>
    </source>
</reference>
<protein>
    <recommendedName>
        <fullName evidence="4 9">Alpha-amylase</fullName>
        <ecNumber evidence="4 9">3.2.1.1</ecNumber>
    </recommendedName>
</protein>
<dbReference type="InterPro" id="IPR006047">
    <property type="entry name" value="GH13_cat_dom"/>
</dbReference>
<evidence type="ECO:0000313" key="12">
    <source>
        <dbReference type="EMBL" id="KAK9814755.1"/>
    </source>
</evidence>
<dbReference type="PRINTS" id="PR00110">
    <property type="entry name" value="ALPHAAMYLASE"/>
</dbReference>
<dbReference type="CDD" id="cd11317">
    <property type="entry name" value="AmyAc_bac_euk_AmyA"/>
    <property type="match status" value="1"/>
</dbReference>
<evidence type="ECO:0000256" key="2">
    <source>
        <dbReference type="ARBA" id="ARBA00001913"/>
    </source>
</evidence>
<keyword evidence="5 9" id="KW-0378">Hydrolase</keyword>
<evidence type="ECO:0000256" key="1">
    <source>
        <dbReference type="ARBA" id="ARBA00000548"/>
    </source>
</evidence>
<keyword evidence="13" id="KW-1185">Reference proteome</keyword>
<organism evidence="12 13">
    <name type="scientific">[Myrmecia] bisecta</name>
    <dbReference type="NCBI Taxonomy" id="41462"/>
    <lineage>
        <taxon>Eukaryota</taxon>
        <taxon>Viridiplantae</taxon>
        <taxon>Chlorophyta</taxon>
        <taxon>core chlorophytes</taxon>
        <taxon>Trebouxiophyceae</taxon>
        <taxon>Trebouxiales</taxon>
        <taxon>Trebouxiaceae</taxon>
        <taxon>Myrmecia</taxon>
    </lineage>
</organism>
<comment type="caution">
    <text evidence="12">The sequence shown here is derived from an EMBL/GenBank/DDBJ whole genome shotgun (WGS) entry which is preliminary data.</text>
</comment>
<dbReference type="EC" id="3.2.1.1" evidence="4 9"/>
<dbReference type="PANTHER" id="PTHR43447">
    <property type="entry name" value="ALPHA-AMYLASE"/>
    <property type="match status" value="1"/>
</dbReference>
<dbReference type="GO" id="GO:0043169">
    <property type="term" value="F:cation binding"/>
    <property type="evidence" value="ECO:0007669"/>
    <property type="project" value="InterPro"/>
</dbReference>
<dbReference type="SUPFAM" id="SSF51445">
    <property type="entry name" value="(Trans)glycosidases"/>
    <property type="match status" value="1"/>
</dbReference>
<dbReference type="Gene3D" id="3.20.20.80">
    <property type="entry name" value="Glycosidases"/>
    <property type="match status" value="1"/>
</dbReference>
<dbReference type="GO" id="GO:0004556">
    <property type="term" value="F:alpha-amylase activity"/>
    <property type="evidence" value="ECO:0007669"/>
    <property type="project" value="UniProtKB-UniRule"/>
</dbReference>
<evidence type="ECO:0000256" key="10">
    <source>
        <dbReference type="SAM" id="MobiDB-lite"/>
    </source>
</evidence>
<comment type="cofactor">
    <cofactor evidence="2">
        <name>Ca(2+)</name>
        <dbReference type="ChEBI" id="CHEBI:29108"/>
    </cofactor>
</comment>
<name>A0AAW1PY63_9CHLO</name>
<keyword evidence="7 9" id="KW-0326">Glycosidase</keyword>
<proteinExistence type="inferred from homology"/>
<dbReference type="SMART" id="SM00642">
    <property type="entry name" value="Aamy"/>
    <property type="match status" value="1"/>
</dbReference>
<sequence>MRPSLNNTAGLVPHPSPAPHLHQTLTRRPPQGPFSQAECEQYLGPNKFAAVQVSPPQEHVQGASWWTRYQPVSYLLAGRGGGPDKFAKMITRCNTAGVAVYVDVVLNHMAAAPAQGNATGTGGSSYGNRRFPDYAPEHFHHDKSSLSSNCKQGSDVSDRRVVQTCDSGDLPDLNTADAHVQQTQAAYLTHLTSLGVAGARIDSAKLIDAKELQAVFGQAKKPPPGLWFADAEVYQVVSDVVLPGEYTGLGLVGEFKFPVEVQKHFAADAAVQYLSDLGPKWGLLPSAQAVSFLDNQDLQRYAADTTLTYKDGAVYRIATLFMLAYGYGYPRLMSSYYFAKYDDPPPADPVHGTGDVVRCGADQPWVCEHRTPGVAGMVRWRIAAGNASVSNWQTYQGGNMIAFSRGPAFIAINNAVTAFDGQVVISAHDAVAVSVS</sequence>